<accession>A0A370TKG0</accession>
<dbReference type="GO" id="GO:0004801">
    <property type="term" value="F:transaldolase activity"/>
    <property type="evidence" value="ECO:0007669"/>
    <property type="project" value="TreeGrafter"/>
</dbReference>
<comment type="caution">
    <text evidence="3">The sequence shown here is derived from an EMBL/GenBank/DDBJ whole genome shotgun (WGS) entry which is preliminary data.</text>
</comment>
<evidence type="ECO:0000313" key="3">
    <source>
        <dbReference type="EMBL" id="RDL36003.1"/>
    </source>
</evidence>
<protein>
    <recommendedName>
        <fullName evidence="5">Aldolase</fullName>
    </recommendedName>
</protein>
<dbReference type="STRING" id="2656787.A0A370TKG0"/>
<evidence type="ECO:0000313" key="4">
    <source>
        <dbReference type="Proteomes" id="UP000254866"/>
    </source>
</evidence>
<dbReference type="Proteomes" id="UP000254866">
    <property type="component" value="Unassembled WGS sequence"/>
</dbReference>
<gene>
    <name evidence="3" type="ORF">BP5553_06615</name>
</gene>
<dbReference type="Pfam" id="PF00923">
    <property type="entry name" value="TAL_FSA"/>
    <property type="match status" value="1"/>
</dbReference>
<dbReference type="EMBL" id="NPIC01000005">
    <property type="protein sequence ID" value="RDL36003.1"/>
    <property type="molecule type" value="Genomic_DNA"/>
</dbReference>
<dbReference type="GeneID" id="43599464"/>
<dbReference type="InterPro" id="IPR013785">
    <property type="entry name" value="Aldolase_TIM"/>
</dbReference>
<dbReference type="OrthoDB" id="1711136at2759"/>
<dbReference type="InterPro" id="IPR001585">
    <property type="entry name" value="TAL/FSA"/>
</dbReference>
<dbReference type="PANTHER" id="PTHR10683:SF39">
    <property type="entry name" value="TRANSALDOLASE"/>
    <property type="match status" value="1"/>
</dbReference>
<dbReference type="Gene3D" id="3.20.20.70">
    <property type="entry name" value="Aldolase class I"/>
    <property type="match status" value="1"/>
</dbReference>
<dbReference type="RefSeq" id="XP_031868659.1">
    <property type="nucleotide sequence ID" value="XM_032015238.1"/>
</dbReference>
<evidence type="ECO:0000256" key="1">
    <source>
        <dbReference type="ARBA" id="ARBA00023270"/>
    </source>
</evidence>
<evidence type="ECO:0000256" key="2">
    <source>
        <dbReference type="SAM" id="MobiDB-lite"/>
    </source>
</evidence>
<proteinExistence type="predicted"/>
<feature type="region of interest" description="Disordered" evidence="2">
    <location>
        <begin position="267"/>
        <end position="294"/>
    </location>
</feature>
<organism evidence="3 4">
    <name type="scientific">Venustampulla echinocandica</name>
    <dbReference type="NCBI Taxonomy" id="2656787"/>
    <lineage>
        <taxon>Eukaryota</taxon>
        <taxon>Fungi</taxon>
        <taxon>Dikarya</taxon>
        <taxon>Ascomycota</taxon>
        <taxon>Pezizomycotina</taxon>
        <taxon>Leotiomycetes</taxon>
        <taxon>Helotiales</taxon>
        <taxon>Pleuroascaceae</taxon>
        <taxon>Venustampulla</taxon>
    </lineage>
</organism>
<dbReference type="GO" id="GO:0009052">
    <property type="term" value="P:pentose-phosphate shunt, non-oxidative branch"/>
    <property type="evidence" value="ECO:0007669"/>
    <property type="project" value="TreeGrafter"/>
</dbReference>
<dbReference type="SUPFAM" id="SSF51569">
    <property type="entry name" value="Aldolase"/>
    <property type="match status" value="1"/>
</dbReference>
<name>A0A370TKG0_9HELO</name>
<reference evidence="3 4" key="1">
    <citation type="journal article" date="2018" name="IMA Fungus">
        <title>IMA Genome-F 9: Draft genome sequence of Annulohypoxylon stygium, Aspergillus mulundensis, Berkeleyomyces basicola (syn. Thielaviopsis basicola), Ceratocystis smalleyi, two Cercospora beticola strains, Coleophoma cylindrospora, Fusarium fracticaudum, Phialophora cf. hyalina, and Morchella septimelata.</title>
        <authorList>
            <person name="Wingfield B.D."/>
            <person name="Bills G.F."/>
            <person name="Dong Y."/>
            <person name="Huang W."/>
            <person name="Nel W.J."/>
            <person name="Swalarsk-Parry B.S."/>
            <person name="Vaghefi N."/>
            <person name="Wilken P.M."/>
            <person name="An Z."/>
            <person name="de Beer Z.W."/>
            <person name="De Vos L."/>
            <person name="Chen L."/>
            <person name="Duong T.A."/>
            <person name="Gao Y."/>
            <person name="Hammerbacher A."/>
            <person name="Kikkert J.R."/>
            <person name="Li Y."/>
            <person name="Li H."/>
            <person name="Li K."/>
            <person name="Li Q."/>
            <person name="Liu X."/>
            <person name="Ma X."/>
            <person name="Naidoo K."/>
            <person name="Pethybridge S.J."/>
            <person name="Sun J."/>
            <person name="Steenkamp E.T."/>
            <person name="van der Nest M.A."/>
            <person name="van Wyk S."/>
            <person name="Wingfield M.J."/>
            <person name="Xiong C."/>
            <person name="Yue Q."/>
            <person name="Zhang X."/>
        </authorList>
    </citation>
    <scope>NUCLEOTIDE SEQUENCE [LARGE SCALE GENOMIC DNA]</scope>
    <source>
        <strain evidence="3 4">BP 5553</strain>
    </source>
</reference>
<dbReference type="AlphaFoldDB" id="A0A370TKG0"/>
<dbReference type="GO" id="GO:0005975">
    <property type="term" value="P:carbohydrate metabolic process"/>
    <property type="evidence" value="ECO:0007669"/>
    <property type="project" value="InterPro"/>
</dbReference>
<evidence type="ECO:0008006" key="5">
    <source>
        <dbReference type="Google" id="ProtNLM"/>
    </source>
</evidence>
<keyword evidence="1" id="KW-0704">Schiff base</keyword>
<dbReference type="PANTHER" id="PTHR10683">
    <property type="entry name" value="TRANSALDOLASE"/>
    <property type="match status" value="1"/>
</dbReference>
<sequence>MGSIPVSWLQKLEEQLNVDVDCMDPTFAKSLPFTPHNQTSNQLLVNEQMSIPENKELFLKAVRERKDQGWEAVLDRISVLLCAENIGNIQGRVLLQTSPFHAYSTEKVVEHARAYAREFESVGISKDRFCIKIPCTGPAMNAGPILLKEGIRTLGTSLFGLPQAIASSQAGCLYISPYYNEVRAHAELSLWPDVEDPATQHTMSARMIQILETYKRLYKETGKEQPMVKSASFISPKEAMAAGEMGCHHATISSDVLTQLSKLEYDGSKQPGEGVPKPTHAYKNGGAYKGAGPPPARLSKVAKTDPLAAAKWDGKLASTDIDYLANNGSELEKAIEADPVTKTRLFEALDLFKGGEMRSKAVIEEAMARV</sequence>
<keyword evidence="4" id="KW-1185">Reference proteome</keyword>